<comment type="similarity">
    <text evidence="1">Belongs to the short-chain dehydrogenases/reductases (SDR) family.</text>
</comment>
<accession>M7ZT11</accession>
<dbReference type="STRING" id="4572.M7ZT11"/>
<dbReference type="InterPro" id="IPR002347">
    <property type="entry name" value="SDR_fam"/>
</dbReference>
<reference evidence="3" key="1">
    <citation type="journal article" date="2013" name="Nature">
        <title>Draft genome of the wheat A-genome progenitor Triticum urartu.</title>
        <authorList>
            <person name="Ling H.Q."/>
            <person name="Zhao S."/>
            <person name="Liu D."/>
            <person name="Wang J."/>
            <person name="Sun H."/>
            <person name="Zhang C."/>
            <person name="Fan H."/>
            <person name="Li D."/>
            <person name="Dong L."/>
            <person name="Tao Y."/>
            <person name="Gao C."/>
            <person name="Wu H."/>
            <person name="Li Y."/>
            <person name="Cui Y."/>
            <person name="Guo X."/>
            <person name="Zheng S."/>
            <person name="Wang B."/>
            <person name="Yu K."/>
            <person name="Liang Q."/>
            <person name="Yang W."/>
            <person name="Lou X."/>
            <person name="Chen J."/>
            <person name="Feng M."/>
            <person name="Jian J."/>
            <person name="Zhang X."/>
            <person name="Luo G."/>
            <person name="Jiang Y."/>
            <person name="Liu J."/>
            <person name="Wang Z."/>
            <person name="Sha Y."/>
            <person name="Zhang B."/>
            <person name="Wu H."/>
            <person name="Tang D."/>
            <person name="Shen Q."/>
            <person name="Xue P."/>
            <person name="Zou S."/>
            <person name="Wang X."/>
            <person name="Liu X."/>
            <person name="Wang F."/>
            <person name="Yang Y."/>
            <person name="An X."/>
            <person name="Dong Z."/>
            <person name="Zhang K."/>
            <person name="Zhang X."/>
            <person name="Luo M.C."/>
            <person name="Dvorak J."/>
            <person name="Tong Y."/>
            <person name="Wang J."/>
            <person name="Yang H."/>
            <person name="Li Z."/>
            <person name="Wang D."/>
            <person name="Zhang A."/>
            <person name="Wang J."/>
        </authorList>
    </citation>
    <scope>NUCLEOTIDE SEQUENCE</scope>
</reference>
<sequence length="92" mass="10273">MLQAARPYDATQAYAMSKLANVLHTKELAARLQEMGADVTVNCVHPGIVRTRLNRDREGLITDLVFVLLSKLLKTIPQVINLRCRPPHVPSN</sequence>
<dbReference type="Gene3D" id="3.40.50.720">
    <property type="entry name" value="NAD(P)-binding Rossmann-like Domain"/>
    <property type="match status" value="1"/>
</dbReference>
<dbReference type="InterPro" id="IPR036291">
    <property type="entry name" value="NAD(P)-bd_dom_sf"/>
</dbReference>
<dbReference type="AlphaFoldDB" id="M7ZT11"/>
<dbReference type="Pfam" id="PF00106">
    <property type="entry name" value="adh_short"/>
    <property type="match status" value="1"/>
</dbReference>
<dbReference type="PANTHER" id="PTHR24320:SF114">
    <property type="entry name" value="OS03G0115700 PROTEIN"/>
    <property type="match status" value="1"/>
</dbReference>
<proteinExistence type="inferred from homology"/>
<dbReference type="SUPFAM" id="SSF51735">
    <property type="entry name" value="NAD(P)-binding Rossmann-fold domains"/>
    <property type="match status" value="1"/>
</dbReference>
<keyword evidence="2" id="KW-0560">Oxidoreductase</keyword>
<dbReference type="GO" id="GO:0016491">
    <property type="term" value="F:oxidoreductase activity"/>
    <property type="evidence" value="ECO:0007669"/>
    <property type="project" value="UniProtKB-KW"/>
</dbReference>
<dbReference type="EMBL" id="KD071617">
    <property type="protein sequence ID" value="EMS63267.1"/>
    <property type="molecule type" value="Genomic_DNA"/>
</dbReference>
<dbReference type="PANTHER" id="PTHR24320">
    <property type="entry name" value="RETINOL DEHYDROGENASE"/>
    <property type="match status" value="1"/>
</dbReference>
<gene>
    <name evidence="3" type="ORF">TRIUR3_14213</name>
</gene>
<dbReference type="eggNOG" id="KOG1208">
    <property type="taxonomic scope" value="Eukaryota"/>
</dbReference>
<dbReference type="OMA" id="CRPPHVP"/>
<evidence type="ECO:0000256" key="1">
    <source>
        <dbReference type="ARBA" id="ARBA00006484"/>
    </source>
</evidence>
<name>M7ZT11_TRIUA</name>
<evidence type="ECO:0000256" key="2">
    <source>
        <dbReference type="ARBA" id="ARBA00023002"/>
    </source>
</evidence>
<evidence type="ECO:0000313" key="3">
    <source>
        <dbReference type="EMBL" id="EMS63267.1"/>
    </source>
</evidence>
<organism evidence="3">
    <name type="scientific">Triticum urartu</name>
    <name type="common">Red wild einkorn</name>
    <name type="synonym">Crithodium urartu</name>
    <dbReference type="NCBI Taxonomy" id="4572"/>
    <lineage>
        <taxon>Eukaryota</taxon>
        <taxon>Viridiplantae</taxon>
        <taxon>Streptophyta</taxon>
        <taxon>Embryophyta</taxon>
        <taxon>Tracheophyta</taxon>
        <taxon>Spermatophyta</taxon>
        <taxon>Magnoliopsida</taxon>
        <taxon>Liliopsida</taxon>
        <taxon>Poales</taxon>
        <taxon>Poaceae</taxon>
        <taxon>BOP clade</taxon>
        <taxon>Pooideae</taxon>
        <taxon>Triticodae</taxon>
        <taxon>Triticeae</taxon>
        <taxon>Triticinae</taxon>
        <taxon>Triticum</taxon>
    </lineage>
</organism>
<protein>
    <submittedName>
        <fullName evidence="3">Retinol dehydrogenase 14</fullName>
    </submittedName>
</protein>